<proteinExistence type="predicted"/>
<dbReference type="KEGG" id="ntg:NSCAC_1357"/>
<dbReference type="GO" id="GO:0009432">
    <property type="term" value="P:SOS response"/>
    <property type="evidence" value="ECO:0007669"/>
    <property type="project" value="TreeGrafter"/>
</dbReference>
<dbReference type="Gene3D" id="3.30.1490.20">
    <property type="entry name" value="ATP-grasp fold, A domain"/>
    <property type="match status" value="1"/>
</dbReference>
<protein>
    <submittedName>
        <fullName evidence="4">RimK domain protein ATP-grasp</fullName>
    </submittedName>
</protein>
<dbReference type="Gene3D" id="3.40.50.20">
    <property type="match status" value="1"/>
</dbReference>
<keyword evidence="2" id="KW-0547">Nucleotide-binding</keyword>
<evidence type="ECO:0000313" key="5">
    <source>
        <dbReference type="Proteomes" id="UP000516072"/>
    </source>
</evidence>
<dbReference type="PROSITE" id="PS50975">
    <property type="entry name" value="ATP_GRASP"/>
    <property type="match status" value="1"/>
</dbReference>
<dbReference type="RefSeq" id="WP_197744045.1">
    <property type="nucleotide sequence ID" value="NZ_LR778175.1"/>
</dbReference>
<dbReference type="PANTHER" id="PTHR21621:SF0">
    <property type="entry name" value="BETA-CITRYLGLUTAMATE SYNTHASE B-RELATED"/>
    <property type="match status" value="1"/>
</dbReference>
<dbReference type="InterPro" id="IPR013815">
    <property type="entry name" value="ATP_grasp_subdomain_1"/>
</dbReference>
<evidence type="ECO:0000256" key="1">
    <source>
        <dbReference type="ARBA" id="ARBA00023211"/>
    </source>
</evidence>
<dbReference type="GO" id="GO:0018169">
    <property type="term" value="F:ribosomal S6-glutamic acid ligase activity"/>
    <property type="evidence" value="ECO:0007669"/>
    <property type="project" value="TreeGrafter"/>
</dbReference>
<dbReference type="AlphaFoldDB" id="A0A7G1QAP1"/>
<dbReference type="InterPro" id="IPR011761">
    <property type="entry name" value="ATP-grasp"/>
</dbReference>
<dbReference type="GO" id="GO:0005737">
    <property type="term" value="C:cytoplasm"/>
    <property type="evidence" value="ECO:0007669"/>
    <property type="project" value="TreeGrafter"/>
</dbReference>
<dbReference type="GO" id="GO:0046872">
    <property type="term" value="F:metal ion binding"/>
    <property type="evidence" value="ECO:0007669"/>
    <property type="project" value="InterPro"/>
</dbReference>
<keyword evidence="1" id="KW-0464">Manganese</keyword>
<dbReference type="InterPro" id="IPR013651">
    <property type="entry name" value="ATP-grasp_RimK-type"/>
</dbReference>
<feature type="domain" description="ATP-grasp" evidence="3">
    <location>
        <begin position="291"/>
        <end position="481"/>
    </location>
</feature>
<dbReference type="Gene3D" id="3.30.470.20">
    <property type="entry name" value="ATP-grasp fold, B domain"/>
    <property type="match status" value="1"/>
</dbReference>
<gene>
    <name evidence="4" type="ORF">NSCAC_1357</name>
</gene>
<keyword evidence="2" id="KW-0067">ATP-binding</keyword>
<evidence type="ECO:0000256" key="2">
    <source>
        <dbReference type="PROSITE-ProRule" id="PRU00409"/>
    </source>
</evidence>
<dbReference type="InterPro" id="IPR025839">
    <property type="entry name" value="RLAN_dom"/>
</dbReference>
<evidence type="ECO:0000259" key="3">
    <source>
        <dbReference type="PROSITE" id="PS50975"/>
    </source>
</evidence>
<dbReference type="Pfam" id="PF08443">
    <property type="entry name" value="RimK"/>
    <property type="match status" value="1"/>
</dbReference>
<accession>A0A7G1QAP1</accession>
<name>A0A7G1QAP1_9GAMM</name>
<dbReference type="EMBL" id="LR778175">
    <property type="protein sequence ID" value="CAB1276809.1"/>
    <property type="molecule type" value="Genomic_DNA"/>
</dbReference>
<dbReference type="Pfam" id="PF14401">
    <property type="entry name" value="RLAN"/>
    <property type="match status" value="1"/>
</dbReference>
<keyword evidence="5" id="KW-1185">Reference proteome</keyword>
<dbReference type="PANTHER" id="PTHR21621">
    <property type="entry name" value="RIBOSOMAL PROTEIN S6 MODIFICATION PROTEIN"/>
    <property type="match status" value="1"/>
</dbReference>
<evidence type="ECO:0000313" key="4">
    <source>
        <dbReference type="EMBL" id="CAB1276809.1"/>
    </source>
</evidence>
<dbReference type="GO" id="GO:0005524">
    <property type="term" value="F:ATP binding"/>
    <property type="evidence" value="ECO:0007669"/>
    <property type="project" value="UniProtKB-UniRule"/>
</dbReference>
<dbReference type="SUPFAM" id="SSF56059">
    <property type="entry name" value="Glutathione synthetase ATP-binding domain-like"/>
    <property type="match status" value="1"/>
</dbReference>
<reference evidence="4 5" key="1">
    <citation type="submission" date="2020-03" db="EMBL/GenBank/DDBJ databases">
        <authorList>
            <person name="Picone N."/>
        </authorList>
    </citation>
    <scope>NUCLEOTIDE SEQUENCE [LARGE SCALE GENOMIC DNA]</scope>
    <source>
        <strain evidence="4">NSCAC1</strain>
    </source>
</reference>
<sequence>MAEHLLLLDRLSDWKESYPSLPIISAKDYLTLPEYAKKSHFHIINLCRSYHYLNLGYYCSLLAEARGHKSIPMVRTIQDLSRKAIYSLDIENLTAKLDKILSRREENKEARVFTLVLFFGLCEFKELKELGRLLFETFRTPILQVEFQYHSHWRITAIKPFAFSKLTSEQANYFFIALEGYLSQPWRKPKSRSHARYDLAILHNPKEQLSPSDPIALNKFIRVGKRLGVNVELIQKQDYGRLAEYDALFIRETTQIDHHTYRFAKKAEREGMVVIDDPDSILRCTNKIYLKEILESHHLPIPKTVMIHKKNWEKVEQHIPYPVVIKIPDGSFSRGVFKATDKIELAQITQRLFKKTDLLLAQEFVYTDFDWRLGVLNKKPLFACRYFMSKKHWQIVNHNNPYRPKHGKYQTLNIEDIPSKVMKVGLKAANLIGDGLYGVDLKETPHGVKVIEINDNPNIDAGVEDGVLKDKLYEQIIETFVVRIEQKK</sequence>
<dbReference type="Proteomes" id="UP000516072">
    <property type="component" value="Chromosome"/>
</dbReference>
<organism evidence="4 5">
    <name type="scientific">Candidatus Nitrosacidococcus tergens</name>
    <dbReference type="NCBI Taxonomy" id="553981"/>
    <lineage>
        <taxon>Bacteria</taxon>
        <taxon>Pseudomonadati</taxon>
        <taxon>Pseudomonadota</taxon>
        <taxon>Gammaproteobacteria</taxon>
        <taxon>Chromatiales</taxon>
        <taxon>Chromatiaceae</taxon>
        <taxon>Candidatus Nitrosacidococcus</taxon>
    </lineage>
</organism>